<dbReference type="Pfam" id="PF00586">
    <property type="entry name" value="AIRS"/>
    <property type="match status" value="1"/>
</dbReference>
<dbReference type="Proteomes" id="UP001251217">
    <property type="component" value="Unassembled WGS sequence"/>
</dbReference>
<comment type="pathway">
    <text evidence="1">Cofactor biosynthesis; thiamine diphosphate biosynthesis; thiamine diphosphate from thiamine phosphate: step 1/1.</text>
</comment>
<feature type="binding site" evidence="1">
    <location>
        <position position="59"/>
    </location>
    <ligand>
        <name>Mg(2+)</name>
        <dbReference type="ChEBI" id="CHEBI:18420"/>
        <label>1</label>
    </ligand>
</feature>
<dbReference type="CDD" id="cd02194">
    <property type="entry name" value="ThiL"/>
    <property type="match status" value="1"/>
</dbReference>
<feature type="domain" description="PurM-like C-terminal" evidence="3">
    <location>
        <begin position="165"/>
        <end position="258"/>
    </location>
</feature>
<dbReference type="NCBIfam" id="TIGR01379">
    <property type="entry name" value="thiL"/>
    <property type="match status" value="1"/>
</dbReference>
<dbReference type="SUPFAM" id="SSF55326">
    <property type="entry name" value="PurM N-terminal domain-like"/>
    <property type="match status" value="1"/>
</dbReference>
<dbReference type="EC" id="2.7.4.16" evidence="1"/>
<gene>
    <name evidence="1" type="primary">thiL</name>
    <name evidence="4" type="ORF">J2W56_002431</name>
</gene>
<keyword evidence="1" id="KW-0067">ATP-binding</keyword>
<evidence type="ECO:0000256" key="1">
    <source>
        <dbReference type="HAMAP-Rule" id="MF_02128"/>
    </source>
</evidence>
<dbReference type="InterPro" id="IPR016188">
    <property type="entry name" value="PurM-like_N"/>
</dbReference>
<feature type="binding site" evidence="1">
    <location>
        <position position="233"/>
    </location>
    <ligand>
        <name>Mg(2+)</name>
        <dbReference type="ChEBI" id="CHEBI:18420"/>
        <label>5</label>
    </ligand>
</feature>
<comment type="similarity">
    <text evidence="1">Belongs to the thiamine-monophosphate kinase family.</text>
</comment>
<evidence type="ECO:0000259" key="3">
    <source>
        <dbReference type="Pfam" id="PF02769"/>
    </source>
</evidence>
<feature type="binding site" evidence="1">
    <location>
        <position position="44"/>
    </location>
    <ligand>
        <name>Mg(2+)</name>
        <dbReference type="ChEBI" id="CHEBI:18420"/>
        <label>4</label>
    </ligand>
</feature>
<dbReference type="PANTHER" id="PTHR30270:SF0">
    <property type="entry name" value="THIAMINE-MONOPHOSPHATE KINASE"/>
    <property type="match status" value="1"/>
</dbReference>
<feature type="binding site" evidence="1">
    <location>
        <position position="230"/>
    </location>
    <ligand>
        <name>Mg(2+)</name>
        <dbReference type="ChEBI" id="CHEBI:18420"/>
        <label>3</label>
    </ligand>
</feature>
<comment type="miscellaneous">
    <text evidence="1">Reaction mechanism of ThiL seems to utilize a direct, inline transfer of the gamma-phosphate of ATP to TMP rather than a phosphorylated enzyme intermediate.</text>
</comment>
<dbReference type="InterPro" id="IPR036921">
    <property type="entry name" value="PurM-like_N_sf"/>
</dbReference>
<feature type="binding site" evidence="1">
    <location>
        <position position="89"/>
    </location>
    <ligand>
        <name>Mg(2+)</name>
        <dbReference type="ChEBI" id="CHEBI:18420"/>
        <label>3</label>
    </ligand>
</feature>
<keyword evidence="1" id="KW-0547">Nucleotide-binding</keyword>
<keyword evidence="1 4" id="KW-0418">Kinase</keyword>
<feature type="domain" description="PurM-like N-terminal" evidence="2">
    <location>
        <begin position="42"/>
        <end position="152"/>
    </location>
</feature>
<dbReference type="InterPro" id="IPR010918">
    <property type="entry name" value="PurM-like_C_dom"/>
</dbReference>
<feature type="binding site" evidence="1">
    <location>
        <position position="89"/>
    </location>
    <ligand>
        <name>Mg(2+)</name>
        <dbReference type="ChEBI" id="CHEBI:18420"/>
        <label>2</label>
    </ligand>
</feature>
<dbReference type="Gene3D" id="3.90.650.10">
    <property type="entry name" value="PurM-like C-terminal domain"/>
    <property type="match status" value="1"/>
</dbReference>
<comment type="caution">
    <text evidence="1">Lacks conserved residue(s) required for the propagation of feature annotation.</text>
</comment>
<feature type="binding site" evidence="1">
    <location>
        <position position="89"/>
    </location>
    <ligand>
        <name>Mg(2+)</name>
        <dbReference type="ChEBI" id="CHEBI:18420"/>
        <label>4</label>
    </ligand>
</feature>
<evidence type="ECO:0000313" key="4">
    <source>
        <dbReference type="EMBL" id="MDR7168700.1"/>
    </source>
</evidence>
<feature type="binding site" evidence="1">
    <location>
        <position position="325"/>
    </location>
    <ligand>
        <name>substrate</name>
    </ligand>
</feature>
<comment type="function">
    <text evidence="1">Catalyzes the ATP-dependent phosphorylation of thiamine-monophosphate (TMP) to form thiamine-pyrophosphate (TPP), the active form of vitamin B1.</text>
</comment>
<feature type="binding site" evidence="1">
    <location>
        <position position="60"/>
    </location>
    <ligand>
        <name>Mg(2+)</name>
        <dbReference type="ChEBI" id="CHEBI:18420"/>
        <label>2</label>
    </ligand>
</feature>
<dbReference type="PANTHER" id="PTHR30270">
    <property type="entry name" value="THIAMINE-MONOPHOSPHATE KINASE"/>
    <property type="match status" value="1"/>
</dbReference>
<dbReference type="InterPro" id="IPR036676">
    <property type="entry name" value="PurM-like_C_sf"/>
</dbReference>
<protein>
    <recommendedName>
        <fullName evidence="1">Thiamine-monophosphate kinase</fullName>
        <shortName evidence="1">TMP kinase</shortName>
        <shortName evidence="1">Thiamine-phosphate kinase</shortName>
        <ecNumber evidence="1">2.7.4.16</ecNumber>
    </recommendedName>
</protein>
<keyword evidence="1 4" id="KW-0808">Transferase</keyword>
<dbReference type="NCBIfam" id="NF004351">
    <property type="entry name" value="PRK05731.1-4"/>
    <property type="match status" value="1"/>
</dbReference>
<feature type="binding site" evidence="1">
    <location>
        <begin position="136"/>
        <end position="137"/>
    </location>
    <ligand>
        <name>ATP</name>
        <dbReference type="ChEBI" id="CHEBI:30616"/>
    </ligand>
</feature>
<dbReference type="SUPFAM" id="SSF56042">
    <property type="entry name" value="PurM C-terminal domain-like"/>
    <property type="match status" value="1"/>
</dbReference>
<feature type="binding site" evidence="1">
    <location>
        <position position="232"/>
    </location>
    <ligand>
        <name>ATP</name>
        <dbReference type="ChEBI" id="CHEBI:30616"/>
    </ligand>
</feature>
<keyword evidence="1" id="KW-0784">Thiamine biosynthesis</keyword>
<feature type="binding site" evidence="1">
    <location>
        <position position="58"/>
    </location>
    <ligand>
        <name>Mg(2+)</name>
        <dbReference type="ChEBI" id="CHEBI:18420"/>
        <label>4</label>
    </ligand>
</feature>
<feature type="binding site" evidence="1">
    <location>
        <position position="60"/>
    </location>
    <ligand>
        <name>Mg(2+)</name>
        <dbReference type="ChEBI" id="CHEBI:18420"/>
        <label>1</label>
    </ligand>
</feature>
<keyword evidence="1" id="KW-0479">Metal-binding</keyword>
<reference evidence="4 5" key="1">
    <citation type="submission" date="2023-07" db="EMBL/GenBank/DDBJ databases">
        <title>Sorghum-associated microbial communities from plants grown in Nebraska, USA.</title>
        <authorList>
            <person name="Schachtman D."/>
        </authorList>
    </citation>
    <scope>NUCLEOTIDE SEQUENCE [LARGE SCALE GENOMIC DNA]</scope>
    <source>
        <strain evidence="4 5">4272</strain>
    </source>
</reference>
<accession>A0ABU1XDT7</accession>
<feature type="binding site" evidence="1">
    <location>
        <position position="44"/>
    </location>
    <ligand>
        <name>Mg(2+)</name>
        <dbReference type="ChEBI" id="CHEBI:18420"/>
        <label>3</label>
    </ligand>
</feature>
<comment type="catalytic activity">
    <reaction evidence="1">
        <text>thiamine phosphate + ATP = thiamine diphosphate + ADP</text>
        <dbReference type="Rhea" id="RHEA:15913"/>
        <dbReference type="ChEBI" id="CHEBI:30616"/>
        <dbReference type="ChEBI" id="CHEBI:37575"/>
        <dbReference type="ChEBI" id="CHEBI:58937"/>
        <dbReference type="ChEBI" id="CHEBI:456216"/>
        <dbReference type="EC" id="2.7.4.16"/>
    </reaction>
</comment>
<dbReference type="Pfam" id="PF02769">
    <property type="entry name" value="AIRS_C"/>
    <property type="match status" value="1"/>
</dbReference>
<dbReference type="Gene3D" id="3.30.1330.10">
    <property type="entry name" value="PurM-like, N-terminal domain"/>
    <property type="match status" value="1"/>
</dbReference>
<dbReference type="GO" id="GO:0009030">
    <property type="term" value="F:thiamine-phosphate kinase activity"/>
    <property type="evidence" value="ECO:0007669"/>
    <property type="project" value="UniProtKB-EC"/>
</dbReference>
<feature type="binding site" evidence="1">
    <location>
        <position position="161"/>
    </location>
    <ligand>
        <name>ATP</name>
        <dbReference type="ChEBI" id="CHEBI:30616"/>
    </ligand>
</feature>
<name>A0ABU1XDT7_9NOCA</name>
<dbReference type="EMBL" id="JAVDWW010000003">
    <property type="protein sequence ID" value="MDR7168700.1"/>
    <property type="molecule type" value="Genomic_DNA"/>
</dbReference>
<sequence length="332" mass="33652">MEKESDITESGPRTVRDLGEFALIERMNAGRSFGGGVELGPGDDAAVVAAPAGRYVVSTDMLVQDRHFRLDWSRPEDIGAKAIAQNAADVVAMGATPSAFVVSLGCPAETPVTFVDGLADGMWAEARRAGAPIAGGDVVRSPQLVISVTAFGDPRRRAVLRSGARDGDIVAVAGRLGWSAAGLAALSAGADSGSDAALFADVVAAHRVPRPPYSAVLELPDATEITAMTDVSDGLLADLSHIAESSGVAVDVDSAAVADLALSPVAAALHADALGWALTGGEDHAFVATFGAGTTVPPGWRVIGRVCTGSGVVVDGARWSGPLGWESFGGGE</sequence>
<feature type="binding site" evidence="1">
    <location>
        <position position="137"/>
    </location>
    <ligand>
        <name>Mg(2+)</name>
        <dbReference type="ChEBI" id="CHEBI:18420"/>
        <label>1</label>
    </ligand>
</feature>
<keyword evidence="1" id="KW-0460">Magnesium</keyword>
<feature type="binding site" evidence="1">
    <location>
        <position position="282"/>
    </location>
    <ligand>
        <name>substrate</name>
    </ligand>
</feature>
<evidence type="ECO:0000313" key="5">
    <source>
        <dbReference type="Proteomes" id="UP001251217"/>
    </source>
</evidence>
<keyword evidence="5" id="KW-1185">Reference proteome</keyword>
<feature type="binding site" evidence="1">
    <location>
        <position position="67"/>
    </location>
    <ligand>
        <name>substrate</name>
    </ligand>
</feature>
<proteinExistence type="inferred from homology"/>
<dbReference type="InterPro" id="IPR006283">
    <property type="entry name" value="ThiL-like"/>
</dbReference>
<dbReference type="HAMAP" id="MF_02128">
    <property type="entry name" value="TMP_kinase"/>
    <property type="match status" value="1"/>
</dbReference>
<comment type="caution">
    <text evidence="4">The sequence shown here is derived from an EMBL/GenBank/DDBJ whole genome shotgun (WGS) entry which is preliminary data.</text>
</comment>
<dbReference type="PIRSF" id="PIRSF005303">
    <property type="entry name" value="Thiam_monoph_kin"/>
    <property type="match status" value="1"/>
</dbReference>
<organism evidence="4 5">
    <name type="scientific">Nocardia kruczakiae</name>
    <dbReference type="NCBI Taxonomy" id="261477"/>
    <lineage>
        <taxon>Bacteria</taxon>
        <taxon>Bacillati</taxon>
        <taxon>Actinomycetota</taxon>
        <taxon>Actinomycetes</taxon>
        <taxon>Mycobacteriales</taxon>
        <taxon>Nocardiaceae</taxon>
        <taxon>Nocardia</taxon>
    </lineage>
</organism>
<evidence type="ECO:0000259" key="2">
    <source>
        <dbReference type="Pfam" id="PF00586"/>
    </source>
</evidence>